<evidence type="ECO:0000313" key="1">
    <source>
        <dbReference type="Proteomes" id="UP000095280"/>
    </source>
</evidence>
<dbReference type="Proteomes" id="UP000095280">
    <property type="component" value="Unplaced"/>
</dbReference>
<reference evidence="2" key="1">
    <citation type="submission" date="2016-11" db="UniProtKB">
        <authorList>
            <consortium name="WormBaseParasite"/>
        </authorList>
    </citation>
    <scope>IDENTIFICATION</scope>
</reference>
<organism evidence="1 2">
    <name type="scientific">Macrostomum lignano</name>
    <dbReference type="NCBI Taxonomy" id="282301"/>
    <lineage>
        <taxon>Eukaryota</taxon>
        <taxon>Metazoa</taxon>
        <taxon>Spiralia</taxon>
        <taxon>Lophotrochozoa</taxon>
        <taxon>Platyhelminthes</taxon>
        <taxon>Rhabditophora</taxon>
        <taxon>Macrostomorpha</taxon>
        <taxon>Macrostomida</taxon>
        <taxon>Macrostomidae</taxon>
        <taxon>Macrostomum</taxon>
    </lineage>
</organism>
<accession>A0A1I8GIS6</accession>
<sequence>MMRHQPAALLLSALLCVAGAAMAGPLRWPQEFGVEDDELVQPPPPLPDWPEEPLLGTDFGFEEVQPQPPQQPLILPRFSKRCRLNDYRACPIG</sequence>
<proteinExistence type="predicted"/>
<name>A0A1I8GIS6_9PLAT</name>
<protein>
    <submittedName>
        <fullName evidence="2">Defensin_propep domain-containing protein</fullName>
    </submittedName>
</protein>
<evidence type="ECO:0000313" key="2">
    <source>
        <dbReference type="WBParaSite" id="maker-uti_cns_0002033-snap-gene-0.12-mRNA-1"/>
    </source>
</evidence>
<keyword evidence="1" id="KW-1185">Reference proteome</keyword>
<dbReference type="WBParaSite" id="maker-uti_cns_0002033-snap-gene-0.12-mRNA-1">
    <property type="protein sequence ID" value="maker-uti_cns_0002033-snap-gene-0.12-mRNA-1"/>
    <property type="gene ID" value="maker-uti_cns_0002033-snap-gene-0.12"/>
</dbReference>
<dbReference type="AlphaFoldDB" id="A0A1I8GIS6"/>